<proteinExistence type="predicted"/>
<accession>A0A4R6WKP0</accession>
<dbReference type="SUPFAM" id="SSF46785">
    <property type="entry name" value="Winged helix' DNA-binding domain"/>
    <property type="match status" value="1"/>
</dbReference>
<dbReference type="Proteomes" id="UP000295292">
    <property type="component" value="Unassembled WGS sequence"/>
</dbReference>
<protein>
    <submittedName>
        <fullName evidence="1">Transcriptional regulator</fullName>
    </submittedName>
</protein>
<dbReference type="OrthoDB" id="155998at2"/>
<keyword evidence="2" id="KW-1185">Reference proteome</keyword>
<evidence type="ECO:0000313" key="1">
    <source>
        <dbReference type="EMBL" id="TDQ76371.1"/>
    </source>
</evidence>
<sequence length="212" mass="24156">MKKESVDRILMIIKMRGEATLALIASELSITKEGARQHLNGLIQSELVISEQRSEGVGRPTIYYSLTDKGFSRFPDTHAQVTVDLLQAIKSLLGDDALNLLISDREQQTYSRYAEALTGLDTIESRLDKLSLLRSQEGYMAEWKKEEDLYYFIESHCPICAAATACQGFCRAELQNFIKLFGPAYEIKRLEHILAKDRRCVYEIKELSKARQ</sequence>
<name>A0A4R6WKP0_9SPHI</name>
<dbReference type="EMBL" id="SNYV01000015">
    <property type="protein sequence ID" value="TDQ76371.1"/>
    <property type="molecule type" value="Genomic_DNA"/>
</dbReference>
<gene>
    <name evidence="1" type="ORF">CLV99_2958</name>
</gene>
<dbReference type="AlphaFoldDB" id="A0A4R6WKP0"/>
<organism evidence="1 2">
    <name type="scientific">Sphingobacterium yanglingense</name>
    <dbReference type="NCBI Taxonomy" id="1437280"/>
    <lineage>
        <taxon>Bacteria</taxon>
        <taxon>Pseudomonadati</taxon>
        <taxon>Bacteroidota</taxon>
        <taxon>Sphingobacteriia</taxon>
        <taxon>Sphingobacteriales</taxon>
        <taxon>Sphingobacteriaceae</taxon>
        <taxon>Sphingobacterium</taxon>
    </lineage>
</organism>
<dbReference type="InterPro" id="IPR036388">
    <property type="entry name" value="WH-like_DNA-bd_sf"/>
</dbReference>
<dbReference type="Gene3D" id="1.10.10.10">
    <property type="entry name" value="Winged helix-like DNA-binding domain superfamily/Winged helix DNA-binding domain"/>
    <property type="match status" value="1"/>
</dbReference>
<reference evidence="1 2" key="1">
    <citation type="submission" date="2019-03" db="EMBL/GenBank/DDBJ databases">
        <title>Genomic Encyclopedia of Archaeal and Bacterial Type Strains, Phase II (KMG-II): from individual species to whole genera.</title>
        <authorList>
            <person name="Goeker M."/>
        </authorList>
    </citation>
    <scope>NUCLEOTIDE SEQUENCE [LARGE SCALE GENOMIC DNA]</scope>
    <source>
        <strain evidence="1 2">DSM 28353</strain>
    </source>
</reference>
<dbReference type="InterPro" id="IPR036390">
    <property type="entry name" value="WH_DNA-bd_sf"/>
</dbReference>
<comment type="caution">
    <text evidence="1">The sequence shown here is derived from an EMBL/GenBank/DDBJ whole genome shotgun (WGS) entry which is preliminary data.</text>
</comment>
<evidence type="ECO:0000313" key="2">
    <source>
        <dbReference type="Proteomes" id="UP000295292"/>
    </source>
</evidence>
<dbReference type="RefSeq" id="WP_133585196.1">
    <property type="nucleotide sequence ID" value="NZ_SNYV01000015.1"/>
</dbReference>